<name>A0A0B8T3I7_9SPHI</name>
<dbReference type="Pfam" id="PF03009">
    <property type="entry name" value="GDPD"/>
    <property type="match status" value="1"/>
</dbReference>
<dbReference type="PANTHER" id="PTHR46320">
    <property type="entry name" value="GLYCEROPHOSPHODIESTER PHOSPHODIESTERASE 1"/>
    <property type="match status" value="1"/>
</dbReference>
<dbReference type="PROSITE" id="PS51257">
    <property type="entry name" value="PROKAR_LIPOPROTEIN"/>
    <property type="match status" value="1"/>
</dbReference>
<dbReference type="OrthoDB" id="384721at2"/>
<dbReference type="InterPro" id="IPR017946">
    <property type="entry name" value="PLC-like_Pdiesterase_TIM-brl"/>
</dbReference>
<feature type="domain" description="GP-PDE" evidence="1">
    <location>
        <begin position="59"/>
        <end position="300"/>
    </location>
</feature>
<protein>
    <submittedName>
        <fullName evidence="2">Glycerophosphoryl diester phosphodiesterase</fullName>
    </submittedName>
</protein>
<dbReference type="STRING" id="1229276.DI53_2559"/>
<dbReference type="EMBL" id="JJMU01000047">
    <property type="protein sequence ID" value="KGE13638.1"/>
    <property type="molecule type" value="Genomic_DNA"/>
</dbReference>
<organism evidence="2 3">
    <name type="scientific">Sphingobacterium deserti</name>
    <dbReference type="NCBI Taxonomy" id="1229276"/>
    <lineage>
        <taxon>Bacteria</taxon>
        <taxon>Pseudomonadati</taxon>
        <taxon>Bacteroidota</taxon>
        <taxon>Sphingobacteriia</taxon>
        <taxon>Sphingobacteriales</taxon>
        <taxon>Sphingobacteriaceae</taxon>
        <taxon>Sphingobacterium</taxon>
    </lineage>
</organism>
<dbReference type="SUPFAM" id="SSF51695">
    <property type="entry name" value="PLC-like phosphodiesterases"/>
    <property type="match status" value="1"/>
</dbReference>
<dbReference type="CDD" id="cd08566">
    <property type="entry name" value="GDPD_AtGDE_like"/>
    <property type="match status" value="1"/>
</dbReference>
<dbReference type="eggNOG" id="COG0584">
    <property type="taxonomic scope" value="Bacteria"/>
</dbReference>
<accession>A0A0B8T3I7</accession>
<dbReference type="GO" id="GO:0005886">
    <property type="term" value="C:plasma membrane"/>
    <property type="evidence" value="ECO:0007669"/>
    <property type="project" value="TreeGrafter"/>
</dbReference>
<dbReference type="PANTHER" id="PTHR46320:SF1">
    <property type="entry name" value="GLYCEROPHOSPHODIESTER PHOSPHODIESTERASE 1"/>
    <property type="match status" value="1"/>
</dbReference>
<dbReference type="PATRIC" id="fig|1229276.3.peg.2632"/>
<keyword evidence="3" id="KW-1185">Reference proteome</keyword>
<evidence type="ECO:0000259" key="1">
    <source>
        <dbReference type="PROSITE" id="PS51704"/>
    </source>
</evidence>
<dbReference type="RefSeq" id="WP_037499953.1">
    <property type="nucleotide sequence ID" value="NZ_JJMU01000047.1"/>
</dbReference>
<evidence type="ECO:0000313" key="2">
    <source>
        <dbReference type="EMBL" id="KGE13638.1"/>
    </source>
</evidence>
<dbReference type="InterPro" id="IPR030395">
    <property type="entry name" value="GP_PDE_dom"/>
</dbReference>
<dbReference type="Proteomes" id="UP000031802">
    <property type="component" value="Unassembled WGS sequence"/>
</dbReference>
<dbReference type="PROSITE" id="PS51704">
    <property type="entry name" value="GP_PDE"/>
    <property type="match status" value="1"/>
</dbReference>
<dbReference type="GO" id="GO:0070291">
    <property type="term" value="P:N-acylethanolamine metabolic process"/>
    <property type="evidence" value="ECO:0007669"/>
    <property type="project" value="TreeGrafter"/>
</dbReference>
<proteinExistence type="predicted"/>
<reference evidence="3" key="1">
    <citation type="submission" date="2014-04" db="EMBL/GenBank/DDBJ databases">
        <title>Whole-Genome optical mapping and complete genome sequence of Sphingobacterium deserti sp. nov., a new spaces isolated from desert in the west of China.</title>
        <authorList>
            <person name="Teng C."/>
            <person name="Zhou Z."/>
            <person name="Li X."/>
            <person name="Chen M."/>
            <person name="Lin M."/>
            <person name="Wang L."/>
            <person name="Su S."/>
            <person name="Zhang C."/>
            <person name="Zhang W."/>
        </authorList>
    </citation>
    <scope>NUCLEOTIDE SEQUENCE [LARGE SCALE GENOMIC DNA]</scope>
    <source>
        <strain evidence="3">ACCC05744</strain>
    </source>
</reference>
<gene>
    <name evidence="2" type="ORF">DI53_2559</name>
</gene>
<dbReference type="Gene3D" id="3.20.20.190">
    <property type="entry name" value="Phosphatidylinositol (PI) phosphodiesterase"/>
    <property type="match status" value="1"/>
</dbReference>
<dbReference type="GO" id="GO:0008889">
    <property type="term" value="F:glycerophosphodiester phosphodiesterase activity"/>
    <property type="evidence" value="ECO:0007669"/>
    <property type="project" value="TreeGrafter"/>
</dbReference>
<dbReference type="AlphaFoldDB" id="A0A0B8T3I7"/>
<dbReference type="GO" id="GO:0006644">
    <property type="term" value="P:phospholipid metabolic process"/>
    <property type="evidence" value="ECO:0007669"/>
    <property type="project" value="TreeGrafter"/>
</dbReference>
<reference evidence="2 3" key="2">
    <citation type="journal article" date="2015" name="PLoS ONE">
        <title>Whole-Genome Optical Mapping and Finished Genome Sequence of Sphingobacterium deserti sp. nov., a New Species Isolated from the Western Desert of China.</title>
        <authorList>
            <person name="Teng C."/>
            <person name="Zhou Z."/>
            <person name="Molnar I."/>
            <person name="Li X."/>
            <person name="Tang R."/>
            <person name="Chen M."/>
            <person name="Wang L."/>
            <person name="Su S."/>
            <person name="Zhang W."/>
            <person name="Lin M."/>
        </authorList>
    </citation>
    <scope>NUCLEOTIDE SEQUENCE [LARGE SCALE GENOMIC DNA]</scope>
    <source>
        <strain evidence="3">ACCC05744</strain>
    </source>
</reference>
<sequence>MRQPIKLLAVWIILVASTGCFRQERASNLANVSNHNQVFNFSGVEDLYQLLTYSEKRLPMVSAHRGGPDADYPENAIETFQRLAYKTPVIIECDIALSKDSVPVLMHDQFLERTTTGTGKVNHKTLSELKDLRLKDPNGRITNYQIPTLEETLMWGVGKVIFTLDVKRDVPYRMVVDAIRKAKAEAYCVVITYSADQAATVNNLAPDLMISASIKTADDLLRLSDADVPDTRIVAFIGTAEADKPLIDLLHQHGILCILGTMGNLDKRAEERGKQVYAEFIENGADILSTDRPLDAAAALKYYINKRGLSSPYVN</sequence>
<dbReference type="GO" id="GO:0006580">
    <property type="term" value="P:ethanolamine metabolic process"/>
    <property type="evidence" value="ECO:0007669"/>
    <property type="project" value="TreeGrafter"/>
</dbReference>
<evidence type="ECO:0000313" key="3">
    <source>
        <dbReference type="Proteomes" id="UP000031802"/>
    </source>
</evidence>
<comment type="caution">
    <text evidence="2">The sequence shown here is derived from an EMBL/GenBank/DDBJ whole genome shotgun (WGS) entry which is preliminary data.</text>
</comment>